<dbReference type="Gene3D" id="2.30.30.60">
    <property type="match status" value="1"/>
</dbReference>
<feature type="transmembrane region" description="Helical" evidence="7">
    <location>
        <begin position="173"/>
        <end position="192"/>
    </location>
</feature>
<proteinExistence type="inferred from homology"/>
<dbReference type="InterPro" id="IPR011014">
    <property type="entry name" value="MscS_channel_TM-2"/>
</dbReference>
<feature type="domain" description="Mechanosensitive ion channel MscS C-terminal" evidence="9">
    <location>
        <begin position="289"/>
        <end position="373"/>
    </location>
</feature>
<evidence type="ECO:0000256" key="6">
    <source>
        <dbReference type="ARBA" id="ARBA00023136"/>
    </source>
</evidence>
<reference evidence="10 13" key="2">
    <citation type="submission" date="2019-08" db="EMBL/GenBank/DDBJ databases">
        <title>In-depth cultivation of the pig gut microbiome towards novel bacterial diversity and tailored functional studies.</title>
        <authorList>
            <person name="Wylensek D."/>
            <person name="Hitch T.C.A."/>
            <person name="Clavel T."/>
        </authorList>
    </citation>
    <scope>NUCLEOTIDE SEQUENCE [LARGE SCALE GENOMIC DNA]</scope>
    <source>
        <strain evidence="10 13">WCA3-601-WT-6J</strain>
    </source>
</reference>
<dbReference type="GO" id="GO:0005886">
    <property type="term" value="C:plasma membrane"/>
    <property type="evidence" value="ECO:0007669"/>
    <property type="project" value="UniProtKB-SubCell"/>
</dbReference>
<evidence type="ECO:0000256" key="1">
    <source>
        <dbReference type="ARBA" id="ARBA00004651"/>
    </source>
</evidence>
<feature type="transmembrane region" description="Helical" evidence="7">
    <location>
        <begin position="90"/>
        <end position="110"/>
    </location>
</feature>
<dbReference type="Pfam" id="PF21082">
    <property type="entry name" value="MS_channel_3rd"/>
    <property type="match status" value="1"/>
</dbReference>
<dbReference type="AlphaFoldDB" id="A0A6I2UDB1"/>
<reference evidence="14 15" key="1">
    <citation type="journal article" date="2019" name="Nat. Med.">
        <title>A library of human gut bacterial isolates paired with longitudinal multiomics data enables mechanistic microbiome research.</title>
        <authorList>
            <person name="Poyet M."/>
            <person name="Groussin M."/>
            <person name="Gibbons S.M."/>
            <person name="Avila-Pacheco J."/>
            <person name="Jiang X."/>
            <person name="Kearney S.M."/>
            <person name="Perrotta A.R."/>
            <person name="Berdy B."/>
            <person name="Zhao S."/>
            <person name="Lieberman T.D."/>
            <person name="Swanson P.K."/>
            <person name="Smith M."/>
            <person name="Roesemann S."/>
            <person name="Alexander J.E."/>
            <person name="Rich S.A."/>
            <person name="Livny J."/>
            <person name="Vlamakis H."/>
            <person name="Clish C."/>
            <person name="Bullock K."/>
            <person name="Deik A."/>
            <person name="Scott J."/>
            <person name="Pierce K.A."/>
            <person name="Xavier R.J."/>
            <person name="Alm E.J."/>
        </authorList>
    </citation>
    <scope>NUCLEOTIDE SEQUENCE [LARGE SCALE GENOMIC DNA]</scope>
    <source>
        <strain evidence="11 15">BIOML-A4</strain>
        <strain evidence="12 14">BIOML-A7</strain>
    </source>
</reference>
<dbReference type="Proteomes" id="UP000449193">
    <property type="component" value="Unassembled WGS sequence"/>
</dbReference>
<dbReference type="InterPro" id="IPR006685">
    <property type="entry name" value="MscS_channel_2nd"/>
</dbReference>
<evidence type="ECO:0000313" key="15">
    <source>
        <dbReference type="Proteomes" id="UP000472755"/>
    </source>
</evidence>
<evidence type="ECO:0000313" key="12">
    <source>
        <dbReference type="EMBL" id="MTS51623.1"/>
    </source>
</evidence>
<evidence type="ECO:0000259" key="9">
    <source>
        <dbReference type="Pfam" id="PF21082"/>
    </source>
</evidence>
<dbReference type="InterPro" id="IPR011066">
    <property type="entry name" value="MscS_channel_C_sf"/>
</dbReference>
<dbReference type="PANTHER" id="PTHR43634">
    <property type="entry name" value="OW CONDUCTANCE MECHANOSENSITIVE CHANNEL"/>
    <property type="match status" value="1"/>
</dbReference>
<dbReference type="Gene3D" id="1.10.287.1260">
    <property type="match status" value="1"/>
</dbReference>
<dbReference type="PANTHER" id="PTHR43634:SF2">
    <property type="entry name" value="LOW CONDUCTANCE MECHANOSENSITIVE CHANNEL YNAI"/>
    <property type="match status" value="1"/>
</dbReference>
<comment type="subcellular location">
    <subcellularLocation>
        <location evidence="1">Cell membrane</location>
        <topology evidence="1">Multi-pass membrane protein</topology>
    </subcellularLocation>
</comment>
<evidence type="ECO:0000256" key="4">
    <source>
        <dbReference type="ARBA" id="ARBA00022692"/>
    </source>
</evidence>
<dbReference type="Proteomes" id="UP000472755">
    <property type="component" value="Unassembled WGS sequence"/>
</dbReference>
<feature type="domain" description="Mechanosensitive ion channel MscS" evidence="8">
    <location>
        <begin position="214"/>
        <end position="281"/>
    </location>
</feature>
<evidence type="ECO:0000313" key="14">
    <source>
        <dbReference type="Proteomes" id="UP000449193"/>
    </source>
</evidence>
<keyword evidence="3" id="KW-1003">Cell membrane</keyword>
<dbReference type="SUPFAM" id="SSF50182">
    <property type="entry name" value="Sm-like ribonucleoproteins"/>
    <property type="match status" value="1"/>
</dbReference>
<feature type="transmembrane region" description="Helical" evidence="7">
    <location>
        <begin position="130"/>
        <end position="152"/>
    </location>
</feature>
<dbReference type="InterPro" id="IPR045042">
    <property type="entry name" value="YnaI-like"/>
</dbReference>
<dbReference type="InterPro" id="IPR049278">
    <property type="entry name" value="MS_channel_C"/>
</dbReference>
<accession>A0A6I2UDB1</accession>
<evidence type="ECO:0000256" key="7">
    <source>
        <dbReference type="SAM" id="Phobius"/>
    </source>
</evidence>
<keyword evidence="5 7" id="KW-1133">Transmembrane helix</keyword>
<evidence type="ECO:0000256" key="2">
    <source>
        <dbReference type="ARBA" id="ARBA00008017"/>
    </source>
</evidence>
<keyword evidence="6 7" id="KW-0472">Membrane</keyword>
<sequence length="397" mass="43920">MYYLLKRLVLRSAHPRAEPQKEVLFLTETVETIENISQNSNTLVQCLICAAWFAGFFIASRVFKHVVGPRLTRAAQKIERPYLSTLLQSFIRPCALFIALIGLYIGVRLLPFDFIHTDAWRTAQNHAVRIAFIVLLAWGLLGASKCVELALVGTRSRFDLGAGDTVIRFLERIYKAVILLFAGVLVVTEMGYNVNSLIAGLGLGGLTFALAAQDSASNFFGGLVIIFEKPFELGDWISTASLEGSVEDITFRSTKIRTLANALTVVPNSKLCGEPITNWTRMKMRLAQFTLGLTYGTPKRTVEAVTNRVRAMLENHPGVHSETVQVRLSEFADSSIDIAVQFYTKTTDIVEYRAVKEDVNLRIMDIMAGEGASFAFPSRSIYIENAPSLPDGKGGLQ</sequence>
<dbReference type="SUPFAM" id="SSF82861">
    <property type="entry name" value="Mechanosensitive channel protein MscS (YggB), transmembrane region"/>
    <property type="match status" value="1"/>
</dbReference>
<evidence type="ECO:0000313" key="10">
    <source>
        <dbReference type="EMBL" id="MST93371.1"/>
    </source>
</evidence>
<organism evidence="10 13">
    <name type="scientific">Ruthenibacterium lactatiformans</name>
    <dbReference type="NCBI Taxonomy" id="1550024"/>
    <lineage>
        <taxon>Bacteria</taxon>
        <taxon>Bacillati</taxon>
        <taxon>Bacillota</taxon>
        <taxon>Clostridia</taxon>
        <taxon>Eubacteriales</taxon>
        <taxon>Oscillospiraceae</taxon>
        <taxon>Ruthenibacterium</taxon>
    </lineage>
</organism>
<dbReference type="InterPro" id="IPR010920">
    <property type="entry name" value="LSM_dom_sf"/>
</dbReference>
<dbReference type="Gene3D" id="3.30.70.100">
    <property type="match status" value="1"/>
</dbReference>
<evidence type="ECO:0000259" key="8">
    <source>
        <dbReference type="Pfam" id="PF00924"/>
    </source>
</evidence>
<keyword evidence="4 7" id="KW-0812">Transmembrane</keyword>
<name>A0A6I2UDB1_9FIRM</name>
<dbReference type="Proteomes" id="UP000431913">
    <property type="component" value="Unassembled WGS sequence"/>
</dbReference>
<dbReference type="GO" id="GO:0055085">
    <property type="term" value="P:transmembrane transport"/>
    <property type="evidence" value="ECO:0007669"/>
    <property type="project" value="InterPro"/>
</dbReference>
<protein>
    <submittedName>
        <fullName evidence="10 11">Mechanosensitive ion channel</fullName>
    </submittedName>
</protein>
<dbReference type="EMBL" id="WMZR01000009">
    <property type="protein sequence ID" value="MTS51623.1"/>
    <property type="molecule type" value="Genomic_DNA"/>
</dbReference>
<evidence type="ECO:0000313" key="13">
    <source>
        <dbReference type="Proteomes" id="UP000431913"/>
    </source>
</evidence>
<feature type="transmembrane region" description="Helical" evidence="7">
    <location>
        <begin position="42"/>
        <end position="63"/>
    </location>
</feature>
<gene>
    <name evidence="10" type="ORF">FYJ76_15765</name>
    <name evidence="12" type="ORF">GMD52_08725</name>
    <name evidence="11" type="ORF">GMD59_15165</name>
</gene>
<comment type="caution">
    <text evidence="10">The sequence shown here is derived from an EMBL/GenBank/DDBJ whole genome shotgun (WGS) entry which is preliminary data.</text>
</comment>
<evidence type="ECO:0000256" key="3">
    <source>
        <dbReference type="ARBA" id="ARBA00022475"/>
    </source>
</evidence>
<evidence type="ECO:0000256" key="5">
    <source>
        <dbReference type="ARBA" id="ARBA00022989"/>
    </source>
</evidence>
<comment type="similarity">
    <text evidence="2">Belongs to the MscS (TC 1.A.23) family.</text>
</comment>
<evidence type="ECO:0000313" key="11">
    <source>
        <dbReference type="EMBL" id="MTS28615.1"/>
    </source>
</evidence>
<dbReference type="InterPro" id="IPR023408">
    <property type="entry name" value="MscS_beta-dom_sf"/>
</dbReference>
<dbReference type="SUPFAM" id="SSF82689">
    <property type="entry name" value="Mechanosensitive channel protein MscS (YggB), C-terminal domain"/>
    <property type="match status" value="1"/>
</dbReference>
<dbReference type="EMBL" id="VUNJ01000025">
    <property type="protein sequence ID" value="MST93371.1"/>
    <property type="molecule type" value="Genomic_DNA"/>
</dbReference>
<dbReference type="EMBL" id="WMZU01000031">
    <property type="protein sequence ID" value="MTS28615.1"/>
    <property type="molecule type" value="Genomic_DNA"/>
</dbReference>
<dbReference type="Pfam" id="PF00924">
    <property type="entry name" value="MS_channel_2nd"/>
    <property type="match status" value="1"/>
</dbReference>